<evidence type="ECO:0000313" key="2">
    <source>
        <dbReference type="EMBL" id="CAG2147157.1"/>
    </source>
</evidence>
<feature type="compositionally biased region" description="Low complexity" evidence="1">
    <location>
        <begin position="57"/>
        <end position="68"/>
    </location>
</feature>
<sequence length="74" mass="7844">MAEVLCRKRALCPLQIIETGSARGAADVLELDPSVDARRCGGRSGNGPEGYSLTPFSRSSRSHSSSMSCANADW</sequence>
<dbReference type="Proteomes" id="UP000672934">
    <property type="component" value="Unassembled WGS sequence"/>
</dbReference>
<dbReference type="EMBL" id="CAJPUY010000012">
    <property type="protein sequence ID" value="CAG2147157.1"/>
    <property type="molecule type" value="Genomic_DNA"/>
</dbReference>
<accession>A0A916MYM1</accession>
<evidence type="ECO:0000313" key="3">
    <source>
        <dbReference type="Proteomes" id="UP000672934"/>
    </source>
</evidence>
<proteinExistence type="predicted"/>
<protein>
    <submittedName>
        <fullName evidence="2">Uncharacterized protein</fullName>
    </submittedName>
</protein>
<reference evidence="2" key="1">
    <citation type="submission" date="2021-03" db="EMBL/GenBank/DDBJ databases">
        <authorList>
            <person name="Peeters C."/>
        </authorList>
    </citation>
    <scope>NUCLEOTIDE SEQUENCE</scope>
    <source>
        <strain evidence="2">LMG 31506</strain>
    </source>
</reference>
<comment type="caution">
    <text evidence="2">The sequence shown here is derived from an EMBL/GenBank/DDBJ whole genome shotgun (WGS) entry which is preliminary data.</text>
</comment>
<feature type="region of interest" description="Disordered" evidence="1">
    <location>
        <begin position="37"/>
        <end position="74"/>
    </location>
</feature>
<keyword evidence="3" id="KW-1185">Reference proteome</keyword>
<name>A0A916MYM1_9BURK</name>
<organism evidence="2 3">
    <name type="scientific">Cupriavidus yeoncheonensis</name>
    <dbReference type="NCBI Taxonomy" id="1462994"/>
    <lineage>
        <taxon>Bacteria</taxon>
        <taxon>Pseudomonadati</taxon>
        <taxon>Pseudomonadota</taxon>
        <taxon>Betaproteobacteria</taxon>
        <taxon>Burkholderiales</taxon>
        <taxon>Burkholderiaceae</taxon>
        <taxon>Cupriavidus</taxon>
    </lineage>
</organism>
<gene>
    <name evidence="2" type="ORF">LMG31506_03558</name>
</gene>
<dbReference type="AlphaFoldDB" id="A0A916MYM1"/>
<evidence type="ECO:0000256" key="1">
    <source>
        <dbReference type="SAM" id="MobiDB-lite"/>
    </source>
</evidence>